<keyword evidence="3" id="KW-1185">Reference proteome</keyword>
<evidence type="ECO:0000256" key="1">
    <source>
        <dbReference type="SAM" id="MobiDB-lite"/>
    </source>
</evidence>
<feature type="region of interest" description="Disordered" evidence="1">
    <location>
        <begin position="711"/>
        <end position="740"/>
    </location>
</feature>
<organism evidence="2 3">
    <name type="scientific">Sphingoaurantiacus capsulatus</name>
    <dbReference type="NCBI Taxonomy" id="1771310"/>
    <lineage>
        <taxon>Bacteria</taxon>
        <taxon>Pseudomonadati</taxon>
        <taxon>Pseudomonadota</taxon>
        <taxon>Alphaproteobacteria</taxon>
        <taxon>Sphingomonadales</taxon>
        <taxon>Sphingosinicellaceae</taxon>
        <taxon>Sphingoaurantiacus</taxon>
    </lineage>
</organism>
<evidence type="ECO:0000313" key="3">
    <source>
        <dbReference type="Proteomes" id="UP001595615"/>
    </source>
</evidence>
<name>A0ABV7XDR5_9SPHN</name>
<evidence type="ECO:0000313" key="2">
    <source>
        <dbReference type="EMBL" id="MFC3712769.1"/>
    </source>
</evidence>
<reference evidence="3" key="1">
    <citation type="journal article" date="2019" name="Int. J. Syst. Evol. Microbiol.">
        <title>The Global Catalogue of Microorganisms (GCM) 10K type strain sequencing project: providing services to taxonomists for standard genome sequencing and annotation.</title>
        <authorList>
            <consortium name="The Broad Institute Genomics Platform"/>
            <consortium name="The Broad Institute Genome Sequencing Center for Infectious Disease"/>
            <person name="Wu L."/>
            <person name="Ma J."/>
        </authorList>
    </citation>
    <scope>NUCLEOTIDE SEQUENCE [LARGE SCALE GENOMIC DNA]</scope>
    <source>
        <strain evidence="3">KCTC 42644</strain>
    </source>
</reference>
<comment type="caution">
    <text evidence="2">The sequence shown here is derived from an EMBL/GenBank/DDBJ whole genome shotgun (WGS) entry which is preliminary data.</text>
</comment>
<accession>A0ABV7XDR5</accession>
<protein>
    <submittedName>
        <fullName evidence="2">DUF4175 family protein</fullName>
    </submittedName>
</protein>
<dbReference type="Proteomes" id="UP001595615">
    <property type="component" value="Unassembled WGS sequence"/>
</dbReference>
<dbReference type="EMBL" id="JBHRXV010000007">
    <property type="protein sequence ID" value="MFC3712769.1"/>
    <property type="molecule type" value="Genomic_DNA"/>
</dbReference>
<dbReference type="RefSeq" id="WP_380860303.1">
    <property type="nucleotide sequence ID" value="NZ_JBHRXV010000007.1"/>
</dbReference>
<dbReference type="InterPro" id="IPR012683">
    <property type="entry name" value="CHP02302_TM"/>
</dbReference>
<proteinExistence type="predicted"/>
<gene>
    <name evidence="2" type="ORF">ACFOMD_09320</name>
</gene>
<dbReference type="Pfam" id="PF13779">
    <property type="entry name" value="DUF4175"/>
    <property type="match status" value="1"/>
</dbReference>
<sequence>MDAGLPISRLPATAERLLLPAATLLWLERAWTRHLKWIAVGWTIWLALSLMGPATSLPGELRVTLLYGLALGTAAALFLAVRDVPLSTRAEALRRLEAASGTKRGSLSLLDERAVDLSDPVAVRLWARARAQATPKHLRLGWPHLKLDDAERYGLLPLLATALLIGALLAKDAWADRISEGFSPYAVSLADLRVTVTVEPPPYAGRPPRTFTYGAGSREVEALAGSRMTLRIEGPAGDWRLSSADGIVPVHDGRVAVKIGEEGRYDLRFGKRVAARLDVRFAADLVPTIRFDGVPQTAPTGALRVAWQAQDDHGAMAVALEMRRGGALRRVPLDGAVRNGRGASFADLTADAFAGEVVALRLTARDGGGQTGHSAVMMLRLPERRFLHPVAKEIIAIRKGLIRDPANRVPAGDKLTDLASQPADYGGDLAVFIGLRAAAMRLAYDSEDVRALSAIRLLWDIAVDLEDRGASRAMDDMRQAMDELAQRMGSANDTDTAAMLDRLTAGMGDYLRRQVEAMQAQPGSPGTAGAGMSLDLSFLDAMMQDLRDRLAAGDKEGAQQALANLRRLMESLQFGSGGGDPAMAKRAQAAAQAAETARDLGAQQRDLQADTIAESVRRAVTGRQGAMAGLAETQGDLEAATRALQAEVRTSGLQPPPALARAGQAMQAAQRALTQGNQGDAMLAQEQALSALGEAAQVLDRQAQAMQRAAGGAMAAQPGTPGSGVDPLGRPGSGFGQGLVKLPDEDRLRRVQAIRKLLEERAADPQRSEEERAYYLRLLKRF</sequence>